<reference evidence="1 2" key="1">
    <citation type="submission" date="2019-03" db="EMBL/GenBank/DDBJ databases">
        <title>Diversity of the mouse oral microbiome.</title>
        <authorList>
            <person name="Joseph S."/>
            <person name="Aduse-Opoku J."/>
            <person name="Curtis M."/>
            <person name="Wade W."/>
            <person name="Hashim A."/>
        </authorList>
    </citation>
    <scope>NUCLEOTIDE SEQUENCE [LARGE SCALE GENOMIC DNA]</scope>
    <source>
        <strain evidence="1 2">WT12</strain>
    </source>
</reference>
<protein>
    <submittedName>
        <fullName evidence="1">Uncharacterized protein</fullName>
    </submittedName>
</protein>
<dbReference type="Proteomes" id="UP000297396">
    <property type="component" value="Unassembled WGS sequence"/>
</dbReference>
<organism evidence="1 2">
    <name type="scientific">Muribacter muris</name>
    <dbReference type="NCBI Taxonomy" id="67855"/>
    <lineage>
        <taxon>Bacteria</taxon>
        <taxon>Pseudomonadati</taxon>
        <taxon>Pseudomonadota</taxon>
        <taxon>Gammaproteobacteria</taxon>
        <taxon>Pasteurellales</taxon>
        <taxon>Pasteurellaceae</taxon>
        <taxon>Muribacter</taxon>
    </lineage>
</organism>
<sequence length="117" mass="13673">MNLPFILNDNGDINLFATVSDLERYVEPDDITSYELFDALGNEMRLSIEKKPKKIMFTHYDIEVVKLSDKATVNRQAYLADLLYRVCIKIDLKFEHSKKSDIPYLISTLINYQGYTR</sequence>
<proteinExistence type="predicted"/>
<gene>
    <name evidence="1" type="ORF">E4T80_06975</name>
</gene>
<dbReference type="EMBL" id="SPPA01000013">
    <property type="protein sequence ID" value="TFV10156.1"/>
    <property type="molecule type" value="Genomic_DNA"/>
</dbReference>
<accession>A0A4Y9K0C8</accession>
<dbReference type="RefSeq" id="WP_135056564.1">
    <property type="nucleotide sequence ID" value="NZ_JADGLC010000013.1"/>
</dbReference>
<name>A0A4Y9K0C8_9PAST</name>
<evidence type="ECO:0000313" key="2">
    <source>
        <dbReference type="Proteomes" id="UP000297396"/>
    </source>
</evidence>
<dbReference type="AlphaFoldDB" id="A0A4Y9K0C8"/>
<evidence type="ECO:0000313" key="1">
    <source>
        <dbReference type="EMBL" id="TFV10156.1"/>
    </source>
</evidence>
<comment type="caution">
    <text evidence="1">The sequence shown here is derived from an EMBL/GenBank/DDBJ whole genome shotgun (WGS) entry which is preliminary data.</text>
</comment>